<proteinExistence type="predicted"/>
<evidence type="ECO:0000313" key="8">
    <source>
        <dbReference type="EMBL" id="ADU67196.1"/>
    </source>
</evidence>
<protein>
    <recommendedName>
        <fullName evidence="7">Class III cytochrome C domain-containing protein</fullName>
    </recommendedName>
</protein>
<keyword evidence="2" id="KW-0349">Heme</keyword>
<feature type="chain" id="PRO_5003211747" description="Class III cytochrome C domain-containing protein" evidence="6">
    <location>
        <begin position="27"/>
        <end position="296"/>
    </location>
</feature>
<keyword evidence="3" id="KW-0479">Metal-binding</keyword>
<evidence type="ECO:0000256" key="2">
    <source>
        <dbReference type="ARBA" id="ARBA00022617"/>
    </source>
</evidence>
<dbReference type="GO" id="GO:0020037">
    <property type="term" value="F:heme binding"/>
    <property type="evidence" value="ECO:0007669"/>
    <property type="project" value="InterPro"/>
</dbReference>
<organism evidence="8 9">
    <name type="scientific">Desulfurispirillum indicum (strain ATCC BAA-1389 / DSM 22839 / S5)</name>
    <dbReference type="NCBI Taxonomy" id="653733"/>
    <lineage>
        <taxon>Bacteria</taxon>
        <taxon>Pseudomonadati</taxon>
        <taxon>Chrysiogenota</taxon>
        <taxon>Chrysiogenia</taxon>
        <taxon>Chrysiogenales</taxon>
        <taxon>Chrysiogenaceae</taxon>
        <taxon>Desulfurispirillum</taxon>
    </lineage>
</organism>
<keyword evidence="1" id="KW-0813">Transport</keyword>
<dbReference type="KEGG" id="din:Selin_2481"/>
<dbReference type="Gene3D" id="3.90.10.10">
    <property type="entry name" value="Cytochrome C3"/>
    <property type="match status" value="1"/>
</dbReference>
<dbReference type="CDD" id="cd08168">
    <property type="entry name" value="Cytochrom_C3"/>
    <property type="match status" value="1"/>
</dbReference>
<dbReference type="PROSITE" id="PS51257">
    <property type="entry name" value="PROKAR_LIPOPROTEIN"/>
    <property type="match status" value="1"/>
</dbReference>
<dbReference type="Proteomes" id="UP000002572">
    <property type="component" value="Chromosome"/>
</dbReference>
<dbReference type="STRING" id="653733.Selin_2481"/>
<evidence type="ECO:0000259" key="7">
    <source>
        <dbReference type="Pfam" id="PF02085"/>
    </source>
</evidence>
<reference evidence="8 9" key="1">
    <citation type="submission" date="2010-12" db="EMBL/GenBank/DDBJ databases">
        <title>Complete sequence of Desulfurispirillum indicum S5.</title>
        <authorList>
            <consortium name="US DOE Joint Genome Institute"/>
            <person name="Lucas S."/>
            <person name="Copeland A."/>
            <person name="Lapidus A."/>
            <person name="Cheng J.-F."/>
            <person name="Goodwin L."/>
            <person name="Pitluck S."/>
            <person name="Chertkov O."/>
            <person name="Held B."/>
            <person name="Detter J.C."/>
            <person name="Han C."/>
            <person name="Tapia R."/>
            <person name="Land M."/>
            <person name="Hauser L."/>
            <person name="Kyrpides N."/>
            <person name="Ivanova N."/>
            <person name="Mikhailova N."/>
            <person name="Haggblom M."/>
            <person name="Rauschenbach I."/>
            <person name="Bini E."/>
            <person name="Woyke T."/>
        </authorList>
    </citation>
    <scope>NUCLEOTIDE SEQUENCE [LARGE SCALE GENOMIC DNA]</scope>
    <source>
        <strain evidence="9">ATCC BAA-1389 / DSM 22839 / S5</strain>
    </source>
</reference>
<dbReference type="InterPro" id="IPR036280">
    <property type="entry name" value="Multihaem_cyt_sf"/>
</dbReference>
<dbReference type="Pfam" id="PF02085">
    <property type="entry name" value="Cytochrom_CIII"/>
    <property type="match status" value="1"/>
</dbReference>
<dbReference type="InterPro" id="IPR020942">
    <property type="entry name" value="Cyt_c_III_dom"/>
</dbReference>
<evidence type="ECO:0000256" key="6">
    <source>
        <dbReference type="SAM" id="SignalP"/>
    </source>
</evidence>
<dbReference type="OrthoDB" id="9788951at2"/>
<evidence type="ECO:0000256" key="1">
    <source>
        <dbReference type="ARBA" id="ARBA00022448"/>
    </source>
</evidence>
<accession>E6W5B7</accession>
<evidence type="ECO:0000313" key="9">
    <source>
        <dbReference type="Proteomes" id="UP000002572"/>
    </source>
</evidence>
<gene>
    <name evidence="8" type="ordered locus">Selin_2481</name>
</gene>
<dbReference type="InParanoid" id="E6W5B7"/>
<dbReference type="eggNOG" id="COG3303">
    <property type="taxonomic scope" value="Bacteria"/>
</dbReference>
<evidence type="ECO:0000256" key="5">
    <source>
        <dbReference type="ARBA" id="ARBA00023004"/>
    </source>
</evidence>
<name>E6W5B7_DESIS</name>
<feature type="signal peptide" evidence="6">
    <location>
        <begin position="1"/>
        <end position="26"/>
    </location>
</feature>
<dbReference type="HOGENOM" id="CLU_905291_0_0_0"/>
<dbReference type="RefSeq" id="WP_013507067.1">
    <property type="nucleotide sequence ID" value="NC_014836.1"/>
</dbReference>
<evidence type="ECO:0000256" key="3">
    <source>
        <dbReference type="ARBA" id="ARBA00022723"/>
    </source>
</evidence>
<keyword evidence="9" id="KW-1185">Reference proteome</keyword>
<keyword evidence="6" id="KW-0732">Signal</keyword>
<keyword evidence="5" id="KW-0408">Iron</keyword>
<evidence type="ECO:0000256" key="4">
    <source>
        <dbReference type="ARBA" id="ARBA00022982"/>
    </source>
</evidence>
<dbReference type="Gene3D" id="1.10.1130.10">
    <property type="entry name" value="Flavocytochrome C3, Chain A"/>
    <property type="match status" value="1"/>
</dbReference>
<dbReference type="EMBL" id="CP002432">
    <property type="protein sequence ID" value="ADU67196.1"/>
    <property type="molecule type" value="Genomic_DNA"/>
</dbReference>
<dbReference type="SUPFAM" id="SSF48695">
    <property type="entry name" value="Multiheme cytochromes"/>
    <property type="match status" value="1"/>
</dbReference>
<dbReference type="GO" id="GO:0009055">
    <property type="term" value="F:electron transfer activity"/>
    <property type="evidence" value="ECO:0007669"/>
    <property type="project" value="InterPro"/>
</dbReference>
<dbReference type="AlphaFoldDB" id="E6W5B7"/>
<keyword evidence="4" id="KW-0249">Electron transport</keyword>
<feature type="domain" description="Class III cytochrome C" evidence="7">
    <location>
        <begin position="28"/>
        <end position="130"/>
    </location>
</feature>
<sequence>MKNRITYIAFMLAACLALGGLSVAVAQYSAMTFNHDRHVAYMGGMDCATCHGEGLQNLSPEPATCVSCHGNDFMNFVTYPGKKTHGPAWALNHGPMAKAEVMDCMACHQEFTDKARKDRNPRATTCYDCHTPSGKDSEFGPFGGSLHNVHSSDFHVTHPLAARTDQRLCASCHTEPRFCVDCHNDFNRNELALESHRRGFSSLLTSPSGVAHEQFNETQCQTCHVDSVLPTHKWARGHGIEARKNLTTCQACHPTGNTCIKCHSAKTGLGVNPHPKDWKGGRLESATGGATCAKCH</sequence>
<dbReference type="GO" id="GO:0046872">
    <property type="term" value="F:metal ion binding"/>
    <property type="evidence" value="ECO:0007669"/>
    <property type="project" value="UniProtKB-KW"/>
</dbReference>